<evidence type="ECO:0000256" key="2">
    <source>
        <dbReference type="SAM" id="Phobius"/>
    </source>
</evidence>
<dbReference type="Proteomes" id="UP001316803">
    <property type="component" value="Unassembled WGS sequence"/>
</dbReference>
<dbReference type="Pfam" id="PF05686">
    <property type="entry name" value="Glyco_transf_90"/>
    <property type="match status" value="1"/>
</dbReference>
<evidence type="ECO:0000256" key="1">
    <source>
        <dbReference type="SAM" id="MobiDB-lite"/>
    </source>
</evidence>
<feature type="domain" description="Glycosyl transferase CAP10" evidence="3">
    <location>
        <begin position="332"/>
        <end position="643"/>
    </location>
</feature>
<name>A0AAN8I644_9EURO</name>
<dbReference type="PANTHER" id="PTHR12203:SF22">
    <property type="entry name" value="CAPSULE ASSOCIATED PROTEIN"/>
    <property type="match status" value="1"/>
</dbReference>
<keyword evidence="2" id="KW-1133">Transmembrane helix</keyword>
<feature type="compositionally biased region" description="Basic and acidic residues" evidence="1">
    <location>
        <begin position="67"/>
        <end position="79"/>
    </location>
</feature>
<feature type="region of interest" description="Disordered" evidence="1">
    <location>
        <begin position="31"/>
        <end position="101"/>
    </location>
</feature>
<keyword evidence="5" id="KW-1185">Reference proteome</keyword>
<feature type="transmembrane region" description="Helical" evidence="2">
    <location>
        <begin position="6"/>
        <end position="23"/>
    </location>
</feature>
<evidence type="ECO:0000313" key="4">
    <source>
        <dbReference type="EMBL" id="KAK5956522.1"/>
    </source>
</evidence>
<dbReference type="AlphaFoldDB" id="A0AAN8I644"/>
<dbReference type="SMART" id="SM00672">
    <property type="entry name" value="CAP10"/>
    <property type="match status" value="1"/>
</dbReference>
<dbReference type="InterPro" id="IPR006598">
    <property type="entry name" value="CAP10"/>
</dbReference>
<comment type="caution">
    <text evidence="4">The sequence shown here is derived from an EMBL/GenBank/DDBJ whole genome shotgun (WGS) entry which is preliminary data.</text>
</comment>
<keyword evidence="2" id="KW-0472">Membrane</keyword>
<keyword evidence="2" id="KW-0812">Transmembrane</keyword>
<protein>
    <recommendedName>
        <fullName evidence="3">Glycosyl transferase CAP10 domain-containing protein</fullName>
    </recommendedName>
</protein>
<dbReference type="EMBL" id="JAKLMC020000004">
    <property type="protein sequence ID" value="KAK5956522.1"/>
    <property type="molecule type" value="Genomic_DNA"/>
</dbReference>
<sequence>MLRPNLPVILAVSCVVLVFYFFLPFGSQDTTPRPPQYQPISDSQTAPKTQWISPSNQESSDTDDIVEPAHKATQDHSTEETSYESAHEAPTSPFTDEEEQPIPRLIREADLRYSSILASQSRTVEEAAKAYRARRGRHPPPGFDLWFNYAQENDAIVAEEFWDQVYHDLEPFWAIPPAHIRAQARALGMAVMVKDGHTDIHTDWFWHVIWKRMIDEVAFMLPDMVIPMNSMDEPRMMVPWANITEYITIAHENKAITEASSTRRKIQGWGEEPEVDAPEIPAVEWHVVPPYSFAREACSPSSPIRGDYKLHNSGSVPLVSGSSKNWMSSHRFVENSTLWSDTCQDPAIAAYHGALISPLSGSTSQILQPLFGGSKFAVNNDILLPAPMYWNGEERFEMEDDTPWASKQDTVIWRGTATGGRHNAMNWPHFHRHRFVALANGTKFAEATEHDRIYTPAHRQAAIDPLPVAIQSNLEKWLNKRNNIAFTDLFCDIPMPVWGTCWYLDEEYMVAPGLALSTQYSNKYLPDIDGNSFSGRYRSFLLSQSLPFKATLYREWHDSRLIAWKHFVPMNNRFSDYYSLLAYFVGCEADVCGEEGAIKGHDREAENIATAGKEWAEKVLRKVDMQIYVARLLLEYGRVTDDHREMVGYVDDI</sequence>
<dbReference type="InterPro" id="IPR051091">
    <property type="entry name" value="O-Glucosyltr/Glycosyltrsf_90"/>
</dbReference>
<evidence type="ECO:0000313" key="5">
    <source>
        <dbReference type="Proteomes" id="UP001316803"/>
    </source>
</evidence>
<gene>
    <name evidence="4" type="ORF">OHC33_002007</name>
</gene>
<accession>A0AAN8I644</accession>
<proteinExistence type="predicted"/>
<dbReference type="PANTHER" id="PTHR12203">
    <property type="entry name" value="KDEL LYS-ASP-GLU-LEU CONTAINING - RELATED"/>
    <property type="match status" value="1"/>
</dbReference>
<organism evidence="4 5">
    <name type="scientific">Knufia fluminis</name>
    <dbReference type="NCBI Taxonomy" id="191047"/>
    <lineage>
        <taxon>Eukaryota</taxon>
        <taxon>Fungi</taxon>
        <taxon>Dikarya</taxon>
        <taxon>Ascomycota</taxon>
        <taxon>Pezizomycotina</taxon>
        <taxon>Eurotiomycetes</taxon>
        <taxon>Chaetothyriomycetidae</taxon>
        <taxon>Chaetothyriales</taxon>
        <taxon>Trichomeriaceae</taxon>
        <taxon>Knufia</taxon>
    </lineage>
</organism>
<feature type="compositionally biased region" description="Polar residues" evidence="1">
    <location>
        <begin position="38"/>
        <end position="59"/>
    </location>
</feature>
<reference evidence="4 5" key="1">
    <citation type="submission" date="2022-12" db="EMBL/GenBank/DDBJ databases">
        <title>Genomic features and morphological characterization of a novel Knufia sp. strain isolated from spacecraft assembly facility.</title>
        <authorList>
            <person name="Teixeira M."/>
            <person name="Chander A.M."/>
            <person name="Stajich J.E."/>
            <person name="Venkateswaran K."/>
        </authorList>
    </citation>
    <scope>NUCLEOTIDE SEQUENCE [LARGE SCALE GENOMIC DNA]</scope>
    <source>
        <strain evidence="4 5">FJI-L2-BK-P2</strain>
    </source>
</reference>
<evidence type="ECO:0000259" key="3">
    <source>
        <dbReference type="SMART" id="SM00672"/>
    </source>
</evidence>